<reference evidence="1 2" key="2">
    <citation type="journal article" date="2022" name="Mol. Biol. Evol.">
        <title>Comparative Genomics Reveals Insights into the Divergent Evolution of Astigmatic Mites and Household Pest Adaptations.</title>
        <authorList>
            <person name="Xiong Q."/>
            <person name="Wan A.T."/>
            <person name="Liu X."/>
            <person name="Fung C.S."/>
            <person name="Xiao X."/>
            <person name="Malainual N."/>
            <person name="Hou J."/>
            <person name="Wang L."/>
            <person name="Wang M."/>
            <person name="Yang K.Y."/>
            <person name="Cui Y."/>
            <person name="Leung E.L."/>
            <person name="Nong W."/>
            <person name="Shin S.K."/>
            <person name="Au S.W."/>
            <person name="Jeong K.Y."/>
            <person name="Chew F.T."/>
            <person name="Hui J.H."/>
            <person name="Leung T.F."/>
            <person name="Tungtrongchitr A."/>
            <person name="Zhong N."/>
            <person name="Liu Z."/>
            <person name="Tsui S.K."/>
        </authorList>
    </citation>
    <scope>NUCLEOTIDE SEQUENCE [LARGE SCALE GENOMIC DNA]</scope>
    <source>
        <strain evidence="1">Derp</strain>
    </source>
</reference>
<reference evidence="1 2" key="1">
    <citation type="journal article" date="2018" name="J. Allergy Clin. Immunol.">
        <title>High-quality assembly of Dermatophagoides pteronyssinus genome and transcriptome reveals a wide range of novel allergens.</title>
        <authorList>
            <person name="Liu X.Y."/>
            <person name="Yang K.Y."/>
            <person name="Wang M.Q."/>
            <person name="Kwok J.S."/>
            <person name="Zeng X."/>
            <person name="Yang Z."/>
            <person name="Xiao X.J."/>
            <person name="Lau C.P."/>
            <person name="Li Y."/>
            <person name="Huang Z.M."/>
            <person name="Ba J.G."/>
            <person name="Yim A.K."/>
            <person name="Ouyang C.Y."/>
            <person name="Ngai S.M."/>
            <person name="Chan T.F."/>
            <person name="Leung E.L."/>
            <person name="Liu L."/>
            <person name="Liu Z.G."/>
            <person name="Tsui S.K."/>
        </authorList>
    </citation>
    <scope>NUCLEOTIDE SEQUENCE [LARGE SCALE GENOMIC DNA]</scope>
    <source>
        <strain evidence="1">Derp</strain>
    </source>
</reference>
<protein>
    <submittedName>
        <fullName evidence="1">Uncharacterized protein</fullName>
    </submittedName>
</protein>
<dbReference type="EMBL" id="NJHN03000060">
    <property type="protein sequence ID" value="KAH9419117.1"/>
    <property type="molecule type" value="Genomic_DNA"/>
</dbReference>
<evidence type="ECO:0000313" key="2">
    <source>
        <dbReference type="Proteomes" id="UP000887458"/>
    </source>
</evidence>
<proteinExistence type="predicted"/>
<accession>A0ABQ8J946</accession>
<comment type="caution">
    <text evidence="1">The sequence shown here is derived from an EMBL/GenBank/DDBJ whole genome shotgun (WGS) entry which is preliminary data.</text>
</comment>
<organism evidence="1 2">
    <name type="scientific">Dermatophagoides pteronyssinus</name>
    <name type="common">European house dust mite</name>
    <dbReference type="NCBI Taxonomy" id="6956"/>
    <lineage>
        <taxon>Eukaryota</taxon>
        <taxon>Metazoa</taxon>
        <taxon>Ecdysozoa</taxon>
        <taxon>Arthropoda</taxon>
        <taxon>Chelicerata</taxon>
        <taxon>Arachnida</taxon>
        <taxon>Acari</taxon>
        <taxon>Acariformes</taxon>
        <taxon>Sarcoptiformes</taxon>
        <taxon>Astigmata</taxon>
        <taxon>Psoroptidia</taxon>
        <taxon>Analgoidea</taxon>
        <taxon>Pyroglyphidae</taxon>
        <taxon>Dermatophagoidinae</taxon>
        <taxon>Dermatophagoides</taxon>
    </lineage>
</organism>
<keyword evidence="2" id="KW-1185">Reference proteome</keyword>
<gene>
    <name evidence="1" type="ORF">DERP_005621</name>
</gene>
<name>A0ABQ8J946_DERPT</name>
<dbReference type="Proteomes" id="UP000887458">
    <property type="component" value="Unassembled WGS sequence"/>
</dbReference>
<sequence length="72" mass="8359">MIQHREFALDKFSSFFTTITYVKTNDLDYSALIDNCAIQMIQMVLNSHDISNYNGVKKNINVVTIYSQHQLL</sequence>
<evidence type="ECO:0000313" key="1">
    <source>
        <dbReference type="EMBL" id="KAH9419117.1"/>
    </source>
</evidence>